<dbReference type="AlphaFoldDB" id="A0A8T2WJF0"/>
<dbReference type="EMBL" id="JACEGQ020000019">
    <property type="protein sequence ID" value="KAH8480890.1"/>
    <property type="molecule type" value="Genomic_DNA"/>
</dbReference>
<dbReference type="PROSITE" id="PS50102">
    <property type="entry name" value="RRM"/>
    <property type="match status" value="1"/>
</dbReference>
<organism evidence="4 5">
    <name type="scientific">Populus deltoides</name>
    <name type="common">Eastern poplar</name>
    <name type="synonym">Eastern cottonwood</name>
    <dbReference type="NCBI Taxonomy" id="3696"/>
    <lineage>
        <taxon>Eukaryota</taxon>
        <taxon>Viridiplantae</taxon>
        <taxon>Streptophyta</taxon>
        <taxon>Embryophyta</taxon>
        <taxon>Tracheophyta</taxon>
        <taxon>Spermatophyta</taxon>
        <taxon>Magnoliopsida</taxon>
        <taxon>eudicotyledons</taxon>
        <taxon>Gunneridae</taxon>
        <taxon>Pentapetalae</taxon>
        <taxon>rosids</taxon>
        <taxon>fabids</taxon>
        <taxon>Malpighiales</taxon>
        <taxon>Salicaceae</taxon>
        <taxon>Saliceae</taxon>
        <taxon>Populus</taxon>
    </lineage>
</organism>
<feature type="domain" description="RRM" evidence="3">
    <location>
        <begin position="82"/>
        <end position="156"/>
    </location>
</feature>
<evidence type="ECO:0000313" key="4">
    <source>
        <dbReference type="EMBL" id="KAH8480890.1"/>
    </source>
</evidence>
<dbReference type="InterPro" id="IPR035979">
    <property type="entry name" value="RBD_domain_sf"/>
</dbReference>
<keyword evidence="5" id="KW-1185">Reference proteome</keyword>
<dbReference type="InterPro" id="IPR012677">
    <property type="entry name" value="Nucleotide-bd_a/b_plait_sf"/>
</dbReference>
<keyword evidence="1 2" id="KW-0694">RNA-binding</keyword>
<accession>A0A8T2WJF0</accession>
<name>A0A8T2WJF0_POPDE</name>
<evidence type="ECO:0000256" key="1">
    <source>
        <dbReference type="ARBA" id="ARBA00022884"/>
    </source>
</evidence>
<dbReference type="InterPro" id="IPR000504">
    <property type="entry name" value="RRM_dom"/>
</dbReference>
<dbReference type="PANTHER" id="PTHR16105:SF0">
    <property type="entry name" value="RNA-BINDING REGION-CONTAINING PROTEIN 3"/>
    <property type="match status" value="1"/>
</dbReference>
<dbReference type="SUPFAM" id="SSF54928">
    <property type="entry name" value="RNA-binding domain, RBD"/>
    <property type="match status" value="1"/>
</dbReference>
<evidence type="ECO:0000256" key="2">
    <source>
        <dbReference type="PROSITE-ProRule" id="PRU00176"/>
    </source>
</evidence>
<evidence type="ECO:0000259" key="3">
    <source>
        <dbReference type="PROSITE" id="PS50102"/>
    </source>
</evidence>
<dbReference type="GO" id="GO:0000398">
    <property type="term" value="P:mRNA splicing, via spliceosome"/>
    <property type="evidence" value="ECO:0007669"/>
    <property type="project" value="TreeGrafter"/>
</dbReference>
<dbReference type="InterPro" id="IPR045164">
    <property type="entry name" value="RBM41/RNPC3"/>
</dbReference>
<sequence>MDKACDHGGSSEDAFNVDEYQNKFLPPFTAGAGYEKSCLSLPVYPPMSAFPSSQNLMNAQLQDFGFQGNDLKAESVEPQVTVTLLIKHLPEAIPFKTLSRLFSHYGAVSVRPCNSGRLKNCAFVDFKSESLAYQAHTQLNGLRFLGKVLSVERASKLSEAQQGKESVPPTSLIEDASVTRDVGDGSKFRSFPASEPIAPRLGVDYPFPPHLEYVSLSVLRKLFYFPFFVNFSNLIRIFVSMLESSVFSVNAIVCFVMEDIYVTVLEVT</sequence>
<protein>
    <recommendedName>
        <fullName evidence="3">RRM domain-containing protein</fullName>
    </recommendedName>
</protein>
<reference evidence="4" key="1">
    <citation type="journal article" date="2021" name="J. Hered.">
        <title>Genome Assembly of Salicaceae Populus deltoides (Eastern Cottonwood) I-69 Based on Nanopore Sequencing and Hi-C Technologies.</title>
        <authorList>
            <person name="Bai S."/>
            <person name="Wu H."/>
            <person name="Zhang J."/>
            <person name="Pan Z."/>
            <person name="Zhao W."/>
            <person name="Li Z."/>
            <person name="Tong C."/>
        </authorList>
    </citation>
    <scope>NUCLEOTIDE SEQUENCE</scope>
    <source>
        <tissue evidence="4">Leaf</tissue>
    </source>
</reference>
<dbReference type="GO" id="GO:0005689">
    <property type="term" value="C:U12-type spliceosomal complex"/>
    <property type="evidence" value="ECO:0007669"/>
    <property type="project" value="TreeGrafter"/>
</dbReference>
<dbReference type="PANTHER" id="PTHR16105">
    <property type="entry name" value="RNA-BINDING REGION-CONTAINING PROTEIN 3"/>
    <property type="match status" value="1"/>
</dbReference>
<dbReference type="Proteomes" id="UP000807159">
    <property type="component" value="Chromosome 19"/>
</dbReference>
<proteinExistence type="predicted"/>
<dbReference type="SMART" id="SM00360">
    <property type="entry name" value="RRM"/>
    <property type="match status" value="1"/>
</dbReference>
<evidence type="ECO:0000313" key="5">
    <source>
        <dbReference type="Proteomes" id="UP000807159"/>
    </source>
</evidence>
<comment type="caution">
    <text evidence="4">The sequence shown here is derived from an EMBL/GenBank/DDBJ whole genome shotgun (WGS) entry which is preliminary data.</text>
</comment>
<dbReference type="Pfam" id="PF00076">
    <property type="entry name" value="RRM_1"/>
    <property type="match status" value="1"/>
</dbReference>
<gene>
    <name evidence="4" type="ORF">H0E87_030958</name>
</gene>
<dbReference type="Gene3D" id="3.30.70.330">
    <property type="match status" value="1"/>
</dbReference>
<dbReference type="GO" id="GO:0097157">
    <property type="term" value="F:pre-mRNA intronic binding"/>
    <property type="evidence" value="ECO:0007669"/>
    <property type="project" value="TreeGrafter"/>
</dbReference>
<dbReference type="GO" id="GO:0030626">
    <property type="term" value="F:U12 snRNA binding"/>
    <property type="evidence" value="ECO:0007669"/>
    <property type="project" value="TreeGrafter"/>
</dbReference>